<evidence type="ECO:0000259" key="13">
    <source>
        <dbReference type="Pfam" id="PF23598"/>
    </source>
</evidence>
<comment type="function">
    <text evidence="1">Confers resistance to late blight (Phytophthora infestans) races carrying the avirulence gene Avr1. Resistance proteins guard the plant against pathogens that contain an appropriate avirulence protein via an indirect interaction with this avirulence protein. That triggers a defense system including the hypersensitive response, which restricts the pathogen growth.</text>
</comment>
<keyword evidence="15" id="KW-1185">Reference proteome</keyword>
<dbReference type="PANTHER" id="PTHR23155">
    <property type="entry name" value="DISEASE RESISTANCE PROTEIN RP"/>
    <property type="match status" value="1"/>
</dbReference>
<proteinExistence type="inferred from homology"/>
<dbReference type="InterPro" id="IPR055414">
    <property type="entry name" value="LRR_R13L4/SHOC2-like"/>
</dbReference>
<dbReference type="InterPro" id="IPR036388">
    <property type="entry name" value="WH-like_DNA-bd_sf"/>
</dbReference>
<protein>
    <submittedName>
        <fullName evidence="14">Uncharacterized protein</fullName>
    </submittedName>
</protein>
<dbReference type="InterPro" id="IPR002182">
    <property type="entry name" value="NB-ARC"/>
</dbReference>
<dbReference type="Gene3D" id="1.10.10.10">
    <property type="entry name" value="Winged helix-like DNA-binding domain superfamily/Winged helix DNA-binding domain"/>
    <property type="match status" value="1"/>
</dbReference>
<feature type="domain" description="NB-ARC" evidence="11">
    <location>
        <begin position="133"/>
        <end position="290"/>
    </location>
</feature>
<dbReference type="PANTHER" id="PTHR23155:SF1152">
    <property type="entry name" value="AAA+ ATPASE DOMAIN-CONTAINING PROTEIN"/>
    <property type="match status" value="1"/>
</dbReference>
<dbReference type="SUPFAM" id="SSF52058">
    <property type="entry name" value="L domain-like"/>
    <property type="match status" value="1"/>
</dbReference>
<evidence type="ECO:0000256" key="5">
    <source>
        <dbReference type="ARBA" id="ARBA00022614"/>
    </source>
</evidence>
<accession>A0A022PQJ2</accession>
<keyword evidence="9" id="KW-0611">Plant defense</keyword>
<dbReference type="InterPro" id="IPR044974">
    <property type="entry name" value="Disease_R_plants"/>
</dbReference>
<dbReference type="Pfam" id="PF23559">
    <property type="entry name" value="WHD_DRP"/>
    <property type="match status" value="1"/>
</dbReference>
<dbReference type="GO" id="GO:0005737">
    <property type="term" value="C:cytoplasm"/>
    <property type="evidence" value="ECO:0007669"/>
    <property type="project" value="UniProtKB-SubCell"/>
</dbReference>
<dbReference type="InterPro" id="IPR042197">
    <property type="entry name" value="Apaf_helical"/>
</dbReference>
<dbReference type="SUPFAM" id="SSF52540">
    <property type="entry name" value="P-loop containing nucleoside triphosphate hydrolases"/>
    <property type="match status" value="1"/>
</dbReference>
<keyword evidence="6" id="KW-0381">Hypersensitive response</keyword>
<evidence type="ECO:0000256" key="1">
    <source>
        <dbReference type="ARBA" id="ARBA00002074"/>
    </source>
</evidence>
<dbReference type="EMBL" id="KI632363">
    <property type="protein sequence ID" value="EYU17739.1"/>
    <property type="molecule type" value="Genomic_DNA"/>
</dbReference>
<keyword evidence="5" id="KW-0433">Leucine-rich repeat</keyword>
<keyword evidence="7" id="KW-0677">Repeat</keyword>
<dbReference type="FunFam" id="1.10.10.10:FF:000322">
    <property type="entry name" value="Probable disease resistance protein At1g63360"/>
    <property type="match status" value="1"/>
</dbReference>
<dbReference type="InterPro" id="IPR032675">
    <property type="entry name" value="LRR_dom_sf"/>
</dbReference>
<evidence type="ECO:0000256" key="6">
    <source>
        <dbReference type="ARBA" id="ARBA00022667"/>
    </source>
</evidence>
<comment type="similarity">
    <text evidence="3">Belongs to the disease resistance NB-LRR family.</text>
</comment>
<sequence length="821" mass="93987">MANAALISLNNTLKRLVNSHKLPIVPHCKEIVEFAYEEVQSLQNFLERSDRKCSRLILLDERQIRDALCEFEDVIDSHLSRHFLSHSSDGQLHPVLFSLDLGEVRRALGNFNEALVGLSDQFIEIRDIVADSSNELKTVAILGMAGIGKTVLAREVYECPLFSNCFDFRLWVEIGPKYEIYDILLGIVDQMNLISGVDRVVKGGDGNSWKYVYERLRGRKYLIVLDDVWDINVWDCLKKLFPEDGNGSRILVTTRIEDVARYASIYGVHRVRLLDEEESWDLLRRKVFDEMPCPPELEKVGKKIAENCEGLPLTIVTVGSLLSKAEKTTKYWNEVAEKENSVFVDANDDVSKVLLRSYNYLPQRLKACFLYMGVFPRNHEIPYSKLTKLWCAEGLIEPEGWYATSKYITTQYLSNLVSKSLVMVRHKGSSSRTKTCSLHSSFWFMCVNEARKTKFFHSLNSRADGLAEGVESQRRFCVRKGVLFNVKDVNNSVGSVSNMRSLLFTGPPHQYPVPIRFSSRLLRVLDTAAVRFYEFPMEVVKLVQLRYLALTCDGNIPSSISKLWNLEYLIVLRHFSIIESSGKKSPYLPMEIWDMKELTHLQVMGSDLPDDGEAERYIYSNITTLLDVSARSCTKGILGGRIHQLKKLGLRIVLAPNDDESLSCFDHISCLHGLESFKVFVVNPLLDSKFVATPLSLLLVIPSYLRKLSLSGSGYRWEDIRAIASLPGLQVLKLRCYAFRGPEWRTYGEDFPGLHFLLIEDSDLENWRVGYRSFPVLRQLSVKHCYKLEEIIWDSYEVEVIEVVDCNSYALSWAEQMKEKL</sequence>
<dbReference type="Proteomes" id="UP000030748">
    <property type="component" value="Unassembled WGS sequence"/>
</dbReference>
<gene>
    <name evidence="14" type="ORF">MIMGU_mgv1a023631mg</name>
</gene>
<reference evidence="14 15" key="1">
    <citation type="journal article" date="2013" name="Proc. Natl. Acad. Sci. U.S.A.">
        <title>Fine-scale variation in meiotic recombination in Mimulus inferred from population shotgun sequencing.</title>
        <authorList>
            <person name="Hellsten U."/>
            <person name="Wright K.M."/>
            <person name="Jenkins J."/>
            <person name="Shu S."/>
            <person name="Yuan Y."/>
            <person name="Wessler S.R."/>
            <person name="Schmutz J."/>
            <person name="Willis J.H."/>
            <person name="Rokhsar D.S."/>
        </authorList>
    </citation>
    <scope>NUCLEOTIDE SEQUENCE [LARGE SCALE GENOMIC DNA]</scope>
    <source>
        <strain evidence="15">cv. DUN x IM62</strain>
    </source>
</reference>
<evidence type="ECO:0000256" key="4">
    <source>
        <dbReference type="ARBA" id="ARBA00022490"/>
    </source>
</evidence>
<keyword evidence="10" id="KW-0067">ATP-binding</keyword>
<dbReference type="Pfam" id="PF00931">
    <property type="entry name" value="NB-ARC"/>
    <property type="match status" value="1"/>
</dbReference>
<dbReference type="Gene3D" id="3.40.50.300">
    <property type="entry name" value="P-loop containing nucleotide triphosphate hydrolases"/>
    <property type="match status" value="1"/>
</dbReference>
<dbReference type="AlphaFoldDB" id="A0A022PQJ2"/>
<dbReference type="GO" id="GO:0005524">
    <property type="term" value="F:ATP binding"/>
    <property type="evidence" value="ECO:0007669"/>
    <property type="project" value="UniProtKB-KW"/>
</dbReference>
<dbReference type="GO" id="GO:0043531">
    <property type="term" value="F:ADP binding"/>
    <property type="evidence" value="ECO:0007669"/>
    <property type="project" value="InterPro"/>
</dbReference>
<comment type="subcellular location">
    <subcellularLocation>
        <location evidence="2">Cytoplasm</location>
    </subcellularLocation>
</comment>
<dbReference type="eggNOG" id="KOG4658">
    <property type="taxonomic scope" value="Eukaryota"/>
</dbReference>
<dbReference type="PRINTS" id="PR00364">
    <property type="entry name" value="DISEASERSIST"/>
</dbReference>
<dbReference type="InterPro" id="IPR058922">
    <property type="entry name" value="WHD_DRP"/>
</dbReference>
<evidence type="ECO:0000256" key="7">
    <source>
        <dbReference type="ARBA" id="ARBA00022737"/>
    </source>
</evidence>
<keyword evidence="4" id="KW-0963">Cytoplasm</keyword>
<name>A0A022PQJ2_ERYGU</name>
<evidence type="ECO:0000256" key="2">
    <source>
        <dbReference type="ARBA" id="ARBA00004496"/>
    </source>
</evidence>
<organism evidence="14 15">
    <name type="scientific">Erythranthe guttata</name>
    <name type="common">Yellow monkey flower</name>
    <name type="synonym">Mimulus guttatus</name>
    <dbReference type="NCBI Taxonomy" id="4155"/>
    <lineage>
        <taxon>Eukaryota</taxon>
        <taxon>Viridiplantae</taxon>
        <taxon>Streptophyta</taxon>
        <taxon>Embryophyta</taxon>
        <taxon>Tracheophyta</taxon>
        <taxon>Spermatophyta</taxon>
        <taxon>Magnoliopsida</taxon>
        <taxon>eudicotyledons</taxon>
        <taxon>Gunneridae</taxon>
        <taxon>Pentapetalae</taxon>
        <taxon>asterids</taxon>
        <taxon>lamiids</taxon>
        <taxon>Lamiales</taxon>
        <taxon>Phrymaceae</taxon>
        <taxon>Erythranthe</taxon>
    </lineage>
</organism>
<dbReference type="InterPro" id="IPR027417">
    <property type="entry name" value="P-loop_NTPase"/>
</dbReference>
<feature type="domain" description="Disease resistance protein winged helix" evidence="12">
    <location>
        <begin position="374"/>
        <end position="440"/>
    </location>
</feature>
<dbReference type="GO" id="GO:0009626">
    <property type="term" value="P:plant-type hypersensitive response"/>
    <property type="evidence" value="ECO:0007669"/>
    <property type="project" value="UniProtKB-KW"/>
</dbReference>
<evidence type="ECO:0000313" key="15">
    <source>
        <dbReference type="Proteomes" id="UP000030748"/>
    </source>
</evidence>
<evidence type="ECO:0000256" key="8">
    <source>
        <dbReference type="ARBA" id="ARBA00022741"/>
    </source>
</evidence>
<dbReference type="Gene3D" id="1.10.8.430">
    <property type="entry name" value="Helical domain of apoptotic protease-activating factors"/>
    <property type="match status" value="1"/>
</dbReference>
<dbReference type="Gene3D" id="3.80.10.10">
    <property type="entry name" value="Ribonuclease Inhibitor"/>
    <property type="match status" value="1"/>
</dbReference>
<evidence type="ECO:0000256" key="9">
    <source>
        <dbReference type="ARBA" id="ARBA00022821"/>
    </source>
</evidence>
<dbReference type="Pfam" id="PF23598">
    <property type="entry name" value="LRR_14"/>
    <property type="match status" value="1"/>
</dbReference>
<evidence type="ECO:0000259" key="12">
    <source>
        <dbReference type="Pfam" id="PF23559"/>
    </source>
</evidence>
<feature type="domain" description="Disease resistance R13L4/SHOC-2-like LRR" evidence="13">
    <location>
        <begin position="499"/>
        <end position="783"/>
    </location>
</feature>
<feature type="non-terminal residue" evidence="14">
    <location>
        <position position="821"/>
    </location>
</feature>
<evidence type="ECO:0000259" key="11">
    <source>
        <dbReference type="Pfam" id="PF00931"/>
    </source>
</evidence>
<evidence type="ECO:0000256" key="10">
    <source>
        <dbReference type="ARBA" id="ARBA00022840"/>
    </source>
</evidence>
<evidence type="ECO:0000256" key="3">
    <source>
        <dbReference type="ARBA" id="ARBA00008894"/>
    </source>
</evidence>
<keyword evidence="8" id="KW-0547">Nucleotide-binding</keyword>
<evidence type="ECO:0000313" key="14">
    <source>
        <dbReference type="EMBL" id="EYU17739.1"/>
    </source>
</evidence>